<evidence type="ECO:0008006" key="4">
    <source>
        <dbReference type="Google" id="ProtNLM"/>
    </source>
</evidence>
<gene>
    <name evidence="2" type="ORF">W97_00547</name>
</gene>
<dbReference type="RefSeq" id="XP_007776651.1">
    <property type="nucleotide sequence ID" value="XM_007778461.1"/>
</dbReference>
<evidence type="ECO:0000313" key="3">
    <source>
        <dbReference type="Proteomes" id="UP000016924"/>
    </source>
</evidence>
<evidence type="ECO:0000313" key="2">
    <source>
        <dbReference type="EMBL" id="EON61334.1"/>
    </source>
</evidence>
<feature type="transmembrane region" description="Helical" evidence="1">
    <location>
        <begin position="265"/>
        <end position="283"/>
    </location>
</feature>
<dbReference type="AlphaFoldDB" id="R7YHQ0"/>
<name>R7YHQ0_CONA1</name>
<proteinExistence type="predicted"/>
<keyword evidence="1" id="KW-0472">Membrane</keyword>
<keyword evidence="1" id="KW-0812">Transmembrane</keyword>
<dbReference type="GeneID" id="19897858"/>
<sequence length="288" mass="32385">MSSDDYPHFPSSHARNILSHLLQKLRSRSSRHYQRYGEFLESAPDQIEALLWNCIQPDILRHIECEDFHPHAAIPRIPYSSLRSSTYHGRSIYLHTIYAPSGHPRLYIGQAYNTAFRIAQHLDFRYRRSHRSLHHYALELSAADSFTLLATLTAPGSQPGMQRPDLVLNILEMWCSLVFRTLRPRVLREWLPDGVEVGVGMGVGGLNLAVPLDQGTARAGMGTIKLLEESEDPLVREYCELVRSKGQGSRLDDSYGVAMSGAGKVVLTAGAVCAAVLVVRYFMRRTRA</sequence>
<protein>
    <recommendedName>
        <fullName evidence="4">GIY-YIG domain-containing protein</fullName>
    </recommendedName>
</protein>
<accession>R7YHQ0</accession>
<evidence type="ECO:0000256" key="1">
    <source>
        <dbReference type="SAM" id="Phobius"/>
    </source>
</evidence>
<keyword evidence="1" id="KW-1133">Transmembrane helix</keyword>
<dbReference type="EMBL" id="JH767555">
    <property type="protein sequence ID" value="EON61334.1"/>
    <property type="molecule type" value="Genomic_DNA"/>
</dbReference>
<organism evidence="2 3">
    <name type="scientific">Coniosporium apollinis (strain CBS 100218)</name>
    <name type="common">Rock-inhabiting black yeast</name>
    <dbReference type="NCBI Taxonomy" id="1168221"/>
    <lineage>
        <taxon>Eukaryota</taxon>
        <taxon>Fungi</taxon>
        <taxon>Dikarya</taxon>
        <taxon>Ascomycota</taxon>
        <taxon>Pezizomycotina</taxon>
        <taxon>Dothideomycetes</taxon>
        <taxon>Dothideomycetes incertae sedis</taxon>
        <taxon>Coniosporium</taxon>
    </lineage>
</organism>
<dbReference type="Proteomes" id="UP000016924">
    <property type="component" value="Unassembled WGS sequence"/>
</dbReference>
<keyword evidence="3" id="KW-1185">Reference proteome</keyword>
<dbReference type="OrthoDB" id="5412936at2759"/>
<dbReference type="eggNOG" id="ENOG502SVBS">
    <property type="taxonomic scope" value="Eukaryota"/>
</dbReference>
<reference evidence="3" key="1">
    <citation type="submission" date="2012-06" db="EMBL/GenBank/DDBJ databases">
        <title>The genome sequence of Coniosporium apollinis CBS 100218.</title>
        <authorList>
            <consortium name="The Broad Institute Genome Sequencing Platform"/>
            <person name="Cuomo C."/>
            <person name="Gorbushina A."/>
            <person name="Noack S."/>
            <person name="Walker B."/>
            <person name="Young S.K."/>
            <person name="Zeng Q."/>
            <person name="Gargeya S."/>
            <person name="Fitzgerald M."/>
            <person name="Haas B."/>
            <person name="Abouelleil A."/>
            <person name="Alvarado L."/>
            <person name="Arachchi H.M."/>
            <person name="Berlin A.M."/>
            <person name="Chapman S.B."/>
            <person name="Goldberg J."/>
            <person name="Griggs A."/>
            <person name="Gujja S."/>
            <person name="Hansen M."/>
            <person name="Howarth C."/>
            <person name="Imamovic A."/>
            <person name="Larimer J."/>
            <person name="McCowan C."/>
            <person name="Montmayeur A."/>
            <person name="Murphy C."/>
            <person name="Neiman D."/>
            <person name="Pearson M."/>
            <person name="Priest M."/>
            <person name="Roberts A."/>
            <person name="Saif S."/>
            <person name="Shea T."/>
            <person name="Sisk P."/>
            <person name="Sykes S."/>
            <person name="Wortman J."/>
            <person name="Nusbaum C."/>
            <person name="Birren B."/>
        </authorList>
    </citation>
    <scope>NUCLEOTIDE SEQUENCE [LARGE SCALE GENOMIC DNA]</scope>
    <source>
        <strain evidence="3">CBS 100218</strain>
    </source>
</reference>
<dbReference type="STRING" id="1168221.R7YHQ0"/>
<dbReference type="HOGENOM" id="CLU_966475_0_0_1"/>